<sequence length="183" mass="20395">MAMTNAELRTDNTRLAERLRQIRIEQGRKPEPEPRPKVVDIPLSVALVDRLQPLKVIAVKYAGVLAVGQITRIDISKLAKYEEAAKVLRYSKGFWCGLHGLGAGGFLQIIRRVNEAIDTGKTDELDINGLMRKVHFSIGLMTKDSALSYEIRGATVIAEDDVDTAIADVLPEINKYEEDDSYE</sequence>
<name>A0A0M9BJJ5_9BACL</name>
<gene>
    <name evidence="1" type="ORF">AMS66_29825</name>
</gene>
<organism evidence="1 2">
    <name type="scientific">Paenibacillus xylanivorans</name>
    <dbReference type="NCBI Taxonomy" id="1705561"/>
    <lineage>
        <taxon>Bacteria</taxon>
        <taxon>Bacillati</taxon>
        <taxon>Bacillota</taxon>
        <taxon>Bacilli</taxon>
        <taxon>Bacillales</taxon>
        <taxon>Paenibacillaceae</taxon>
        <taxon>Paenibacillus</taxon>
    </lineage>
</organism>
<proteinExistence type="predicted"/>
<dbReference type="EMBL" id="LITU01000083">
    <property type="protein sequence ID" value="KOY12612.1"/>
    <property type="molecule type" value="Genomic_DNA"/>
</dbReference>
<comment type="caution">
    <text evidence="1">The sequence shown here is derived from an EMBL/GenBank/DDBJ whole genome shotgun (WGS) entry which is preliminary data.</text>
</comment>
<evidence type="ECO:0000313" key="1">
    <source>
        <dbReference type="EMBL" id="KOY12612.1"/>
    </source>
</evidence>
<accession>A0A0M9BJJ5</accession>
<reference evidence="1 2" key="1">
    <citation type="submission" date="2015-08" db="EMBL/GenBank/DDBJ databases">
        <title>Draft genome sequence of cellulolytic and xylanolytic Paenibacillus sp. A59, isolated from a decaying forest soil from Patagonia, Argentina.</title>
        <authorList>
            <person name="Ghio S."/>
            <person name="Caceres A.M."/>
            <person name="Talia P."/>
            <person name="Grasso D."/>
            <person name="Campos E."/>
        </authorList>
    </citation>
    <scope>NUCLEOTIDE SEQUENCE [LARGE SCALE GENOMIC DNA]</scope>
    <source>
        <strain evidence="1 2">A59</strain>
    </source>
</reference>
<dbReference type="AlphaFoldDB" id="A0A0M9BJJ5"/>
<dbReference type="Proteomes" id="UP000037688">
    <property type="component" value="Unassembled WGS sequence"/>
</dbReference>
<evidence type="ECO:0000313" key="2">
    <source>
        <dbReference type="Proteomes" id="UP000037688"/>
    </source>
</evidence>
<protein>
    <submittedName>
        <fullName evidence="1">Uncharacterized protein</fullName>
    </submittedName>
</protein>
<dbReference type="OrthoDB" id="2600605at2"/>
<keyword evidence="2" id="KW-1185">Reference proteome</keyword>
<dbReference type="PATRIC" id="fig|1705561.3.peg.6306"/>